<dbReference type="AlphaFoldDB" id="A0A7R9CV41"/>
<dbReference type="GO" id="GO:0016887">
    <property type="term" value="F:ATP hydrolysis activity"/>
    <property type="evidence" value="ECO:0007669"/>
    <property type="project" value="InterPro"/>
</dbReference>
<keyword evidence="2" id="KW-0067">ATP-binding</keyword>
<evidence type="ECO:0000256" key="1">
    <source>
        <dbReference type="ARBA" id="ARBA00022741"/>
    </source>
</evidence>
<dbReference type="Gene3D" id="3.40.50.300">
    <property type="entry name" value="P-loop containing nucleotide triphosphate hydrolases"/>
    <property type="match status" value="1"/>
</dbReference>
<dbReference type="EMBL" id="OD001478">
    <property type="protein sequence ID" value="CAD7402015.1"/>
    <property type="molecule type" value="Genomic_DNA"/>
</dbReference>
<dbReference type="GO" id="GO:0051603">
    <property type="term" value="P:proteolysis involved in protein catabolic process"/>
    <property type="evidence" value="ECO:0007669"/>
    <property type="project" value="TreeGrafter"/>
</dbReference>
<dbReference type="InterPro" id="IPR003959">
    <property type="entry name" value="ATPase_AAA_core"/>
</dbReference>
<dbReference type="Pfam" id="PF07724">
    <property type="entry name" value="AAA_2"/>
    <property type="match status" value="1"/>
</dbReference>
<protein>
    <recommendedName>
        <fullName evidence="4">Clp ATPase C-terminal domain-containing protein</fullName>
    </recommendedName>
</protein>
<dbReference type="FunFam" id="1.10.8.60:FF:000002">
    <property type="entry name" value="ATP-dependent Clp protease ATP-binding subunit ClpX"/>
    <property type="match status" value="1"/>
</dbReference>
<dbReference type="InterPro" id="IPR019489">
    <property type="entry name" value="Clp_ATPase_C"/>
</dbReference>
<sequence length="425" mass="45789">MGSVRWGLVSAGKFVLSRSSKNPPHGLLRHVGGMWLGFPADSVRGLAITPIFFKVGSSTSEDGGGPLKGDAGSGKKGGNGPGKDGELLSCPKCGDPCTHVETFVSKTLLAQTIAQCLDVPFAICDCTTLTQAGYVGEDIESVIAKLLQDANYVVDRAQTGIVFLDEVDKIGAVPGIHQLRDVGGEGVQQGMLKMLEGTIVNVPERNSPRKLRGETVQVDTTNILFVASGAYNGLDRLISRRKNEKYLGFGAPMSAGGGRRVATQADQANITAATSAEEDNAEKDAFLRQEFVGRFPVLVPFHSLDQTMLVRILSEPQNAVVPQYRMLFDMDKVDLTFSSEALRAIAQLAMERKTGARGLRAIMVSFRRESLLLDPMFEIPGSDVMSVHITEDVVYNKSGPVYIRGKAVSEEEDQTIEVQARANAK</sequence>
<dbReference type="Pfam" id="PF10431">
    <property type="entry name" value="ClpB_D2-small"/>
    <property type="match status" value="1"/>
</dbReference>
<dbReference type="InterPro" id="IPR050052">
    <property type="entry name" value="ATP-dep_Clp_protease_ClpX"/>
</dbReference>
<proteinExistence type="predicted"/>
<name>A0A7R9CV41_TIMPO</name>
<dbReference type="InterPro" id="IPR027417">
    <property type="entry name" value="P-loop_NTPase"/>
</dbReference>
<evidence type="ECO:0000256" key="2">
    <source>
        <dbReference type="ARBA" id="ARBA00022840"/>
    </source>
</evidence>
<accession>A0A7R9CV41</accession>
<dbReference type="GO" id="GO:0005759">
    <property type="term" value="C:mitochondrial matrix"/>
    <property type="evidence" value="ECO:0007669"/>
    <property type="project" value="TreeGrafter"/>
</dbReference>
<feature type="region of interest" description="Disordered" evidence="3">
    <location>
        <begin position="60"/>
        <end position="82"/>
    </location>
</feature>
<dbReference type="GO" id="GO:0005524">
    <property type="term" value="F:ATP binding"/>
    <property type="evidence" value="ECO:0007669"/>
    <property type="project" value="UniProtKB-KW"/>
</dbReference>
<reference evidence="5" key="1">
    <citation type="submission" date="2020-11" db="EMBL/GenBank/DDBJ databases">
        <authorList>
            <person name="Tran Van P."/>
        </authorList>
    </citation>
    <scope>NUCLEOTIDE SEQUENCE</scope>
</reference>
<evidence type="ECO:0000256" key="3">
    <source>
        <dbReference type="SAM" id="MobiDB-lite"/>
    </source>
</evidence>
<organism evidence="5">
    <name type="scientific">Timema poppense</name>
    <name type="common">Walking stick</name>
    <dbReference type="NCBI Taxonomy" id="170557"/>
    <lineage>
        <taxon>Eukaryota</taxon>
        <taxon>Metazoa</taxon>
        <taxon>Ecdysozoa</taxon>
        <taxon>Arthropoda</taxon>
        <taxon>Hexapoda</taxon>
        <taxon>Insecta</taxon>
        <taxon>Pterygota</taxon>
        <taxon>Neoptera</taxon>
        <taxon>Polyneoptera</taxon>
        <taxon>Phasmatodea</taxon>
        <taxon>Timematodea</taxon>
        <taxon>Timematoidea</taxon>
        <taxon>Timematidae</taxon>
        <taxon>Timema</taxon>
    </lineage>
</organism>
<dbReference type="PANTHER" id="PTHR48102:SF7">
    <property type="entry name" value="ATP-DEPENDENT CLP PROTEASE ATP-BINDING SUBUNIT CLPX-LIKE, MITOCHONDRIAL"/>
    <property type="match status" value="1"/>
</dbReference>
<dbReference type="SUPFAM" id="SSF52540">
    <property type="entry name" value="P-loop containing nucleoside triphosphate hydrolases"/>
    <property type="match status" value="1"/>
</dbReference>
<dbReference type="SMART" id="SM01086">
    <property type="entry name" value="ClpB_D2-small"/>
    <property type="match status" value="1"/>
</dbReference>
<evidence type="ECO:0000313" key="5">
    <source>
        <dbReference type="EMBL" id="CAD7402015.1"/>
    </source>
</evidence>
<evidence type="ECO:0000259" key="4">
    <source>
        <dbReference type="SMART" id="SM01086"/>
    </source>
</evidence>
<feature type="compositionally biased region" description="Gly residues" evidence="3">
    <location>
        <begin position="62"/>
        <end position="82"/>
    </location>
</feature>
<keyword evidence="1" id="KW-0547">Nucleotide-binding</keyword>
<dbReference type="Gene3D" id="1.10.8.60">
    <property type="match status" value="1"/>
</dbReference>
<gene>
    <name evidence="5" type="ORF">TPSB3V08_LOCUS3390</name>
</gene>
<feature type="domain" description="Clp ATPase C-terminal" evidence="4">
    <location>
        <begin position="304"/>
        <end position="403"/>
    </location>
</feature>
<dbReference type="PANTHER" id="PTHR48102">
    <property type="entry name" value="ATP-DEPENDENT CLP PROTEASE ATP-BINDING SUBUNIT CLPX-LIKE, MITOCHONDRIAL-RELATED"/>
    <property type="match status" value="1"/>
</dbReference>